<sequence>MNGKIELAVFDLAGTLVKDNNGVRDCLHKAAIAHGLDVTKDEISTHMGTNKIHLYQFLIARKNGNMIDFKNFEVDIDDSTREQATDIYHDYTKYMISYYEENCEEIEGATETLKWCQENGIKVATGTGFHSDINQVIMEKLGWVKNGLIDCAVDLDMVPEGKGRPAPFMIFKAMEYLNVQNARKVIKLGDTPADMLEGYNAGCRAVIGVMQGSTPIEVWGKYWHTHVLNTVADLPELMKSGKIV</sequence>
<dbReference type="Pfam" id="PF00702">
    <property type="entry name" value="Hydrolase"/>
    <property type="match status" value="1"/>
</dbReference>
<keyword evidence="1" id="KW-0378">Hydrolase</keyword>
<dbReference type="SFLD" id="SFLDS00003">
    <property type="entry name" value="Haloacid_Dehalogenase"/>
    <property type="match status" value="1"/>
</dbReference>
<evidence type="ECO:0000256" key="1">
    <source>
        <dbReference type="ARBA" id="ARBA00022801"/>
    </source>
</evidence>
<comment type="caution">
    <text evidence="4">The sequence shown here is derived from an EMBL/GenBank/DDBJ whole genome shotgun (WGS) entry which is preliminary data.</text>
</comment>
<dbReference type="Gene3D" id="1.10.150.240">
    <property type="entry name" value="Putative phosphatase, domain 2"/>
    <property type="match status" value="1"/>
</dbReference>
<dbReference type="InterPro" id="IPR023198">
    <property type="entry name" value="PGP-like_dom2"/>
</dbReference>
<dbReference type="SUPFAM" id="SSF56784">
    <property type="entry name" value="HAD-like"/>
    <property type="match status" value="1"/>
</dbReference>
<proteinExistence type="predicted"/>
<dbReference type="EMBL" id="JAFBFH010000029">
    <property type="protein sequence ID" value="MBM7716577.1"/>
    <property type="molecule type" value="Genomic_DNA"/>
</dbReference>
<dbReference type="InterPro" id="IPR036412">
    <property type="entry name" value="HAD-like_sf"/>
</dbReference>
<gene>
    <name evidence="4" type="ORF">JOC94_003598</name>
</gene>
<keyword evidence="2" id="KW-0460">Magnesium</keyword>
<reference evidence="4 5" key="1">
    <citation type="submission" date="2021-01" db="EMBL/GenBank/DDBJ databases">
        <title>Genomic Encyclopedia of Type Strains, Phase IV (KMG-IV): sequencing the most valuable type-strain genomes for metagenomic binning, comparative biology and taxonomic classification.</title>
        <authorList>
            <person name="Goeker M."/>
        </authorList>
    </citation>
    <scope>NUCLEOTIDE SEQUENCE [LARGE SCALE GENOMIC DNA]</scope>
    <source>
        <strain evidence="4 5">DSM 105453</strain>
    </source>
</reference>
<dbReference type="Gene3D" id="3.40.50.1000">
    <property type="entry name" value="HAD superfamily/HAD-like"/>
    <property type="match status" value="1"/>
</dbReference>
<evidence type="ECO:0000313" key="5">
    <source>
        <dbReference type="Proteomes" id="UP000823485"/>
    </source>
</evidence>
<dbReference type="SFLD" id="SFLDG01129">
    <property type="entry name" value="C1.5:_HAD__Beta-PGM__Phosphata"/>
    <property type="match status" value="1"/>
</dbReference>
<keyword evidence="3" id="KW-0704">Schiff base</keyword>
<evidence type="ECO:0000256" key="2">
    <source>
        <dbReference type="ARBA" id="ARBA00022842"/>
    </source>
</evidence>
<dbReference type="PANTHER" id="PTHR43434:SF19">
    <property type="entry name" value="PHOSPHONOACETALDEHYDE HYDROLASE"/>
    <property type="match status" value="1"/>
</dbReference>
<keyword evidence="5" id="KW-1185">Reference proteome</keyword>
<dbReference type="InterPro" id="IPR023214">
    <property type="entry name" value="HAD_sf"/>
</dbReference>
<dbReference type="InterPro" id="IPR050155">
    <property type="entry name" value="HAD-like_hydrolase_sf"/>
</dbReference>
<evidence type="ECO:0000256" key="3">
    <source>
        <dbReference type="ARBA" id="ARBA00023270"/>
    </source>
</evidence>
<dbReference type="PANTHER" id="PTHR43434">
    <property type="entry name" value="PHOSPHOGLYCOLATE PHOSPHATASE"/>
    <property type="match status" value="1"/>
</dbReference>
<name>A0ABS2RAA4_9BACI</name>
<dbReference type="RefSeq" id="WP_077113985.1">
    <property type="nucleotide sequence ID" value="NZ_JAFBFH010000029.1"/>
</dbReference>
<organism evidence="4 5">
    <name type="scientific">Siminovitchia thermophila</name>
    <dbReference type="NCBI Taxonomy" id="1245522"/>
    <lineage>
        <taxon>Bacteria</taxon>
        <taxon>Bacillati</taxon>
        <taxon>Bacillota</taxon>
        <taxon>Bacilli</taxon>
        <taxon>Bacillales</taxon>
        <taxon>Bacillaceae</taxon>
        <taxon>Siminovitchia</taxon>
    </lineage>
</organism>
<accession>A0ABS2RAA4</accession>
<evidence type="ECO:0000313" key="4">
    <source>
        <dbReference type="EMBL" id="MBM7716577.1"/>
    </source>
</evidence>
<protein>
    <submittedName>
        <fullName evidence="4">Phosphonatase-like hydrolase</fullName>
    </submittedName>
</protein>
<dbReference type="Proteomes" id="UP000823485">
    <property type="component" value="Unassembled WGS sequence"/>
</dbReference>